<accession>A0A5C5XM20</accession>
<organism evidence="2 3">
    <name type="scientific">Rubinisphaera italica</name>
    <dbReference type="NCBI Taxonomy" id="2527969"/>
    <lineage>
        <taxon>Bacteria</taxon>
        <taxon>Pseudomonadati</taxon>
        <taxon>Planctomycetota</taxon>
        <taxon>Planctomycetia</taxon>
        <taxon>Planctomycetales</taxon>
        <taxon>Planctomycetaceae</taxon>
        <taxon>Rubinisphaera</taxon>
    </lineage>
</organism>
<dbReference type="InterPro" id="IPR035985">
    <property type="entry name" value="Ubiquitin-activating_enz"/>
</dbReference>
<dbReference type="CDD" id="cd01483">
    <property type="entry name" value="E1_enzyme_family"/>
    <property type="match status" value="1"/>
</dbReference>
<evidence type="ECO:0000313" key="2">
    <source>
        <dbReference type="EMBL" id="TWT64010.1"/>
    </source>
</evidence>
<proteinExistence type="predicted"/>
<dbReference type="InterPro" id="IPR000594">
    <property type="entry name" value="ThiF_NAD_FAD-bd"/>
</dbReference>
<dbReference type="InterPro" id="IPR045886">
    <property type="entry name" value="ThiF/MoeB/HesA"/>
</dbReference>
<sequence>MNNPDRFIRQADLVPRERIQELQATVIGVGAIGRQVALQLAALGVPRLQLIDFDQVEPTNITTQGYDHQDLEQLKVEATARRIQQLDPTIAVMSIADRFRSRMEIGTVVFCCVDRISTRESIWRSLQDRCEFWSDGRMLGESMRILTATDQQSREHYSSTLFKQSDAQSGQCTARSTIYTANIAAGLMLHQFTRWLRGMPNDADLCLSLLANDLMIANSKNGED</sequence>
<protein>
    <submittedName>
        <fullName evidence="2">Thiamine biosynthesis protein ThiF</fullName>
    </submittedName>
</protein>
<dbReference type="Gene3D" id="3.40.50.720">
    <property type="entry name" value="NAD(P)-binding Rossmann-like Domain"/>
    <property type="match status" value="1"/>
</dbReference>
<dbReference type="PANTHER" id="PTHR43267:SF2">
    <property type="entry name" value="TRNA THREONYLCARBAMOYLADENOSINE DEHYDRATASE 1-RELATED"/>
    <property type="match status" value="1"/>
</dbReference>
<dbReference type="Proteomes" id="UP000316095">
    <property type="component" value="Unassembled WGS sequence"/>
</dbReference>
<dbReference type="EMBL" id="SJPG01000001">
    <property type="protein sequence ID" value="TWT64010.1"/>
    <property type="molecule type" value="Genomic_DNA"/>
</dbReference>
<comment type="caution">
    <text evidence="2">The sequence shown here is derived from an EMBL/GenBank/DDBJ whole genome shotgun (WGS) entry which is preliminary data.</text>
</comment>
<dbReference type="RefSeq" id="WP_146505763.1">
    <property type="nucleotide sequence ID" value="NZ_SJPG01000001.1"/>
</dbReference>
<dbReference type="OrthoDB" id="258438at2"/>
<dbReference type="PANTHER" id="PTHR43267">
    <property type="entry name" value="TRNA THREONYLCARBAMOYLADENOSINE DEHYDRATASE"/>
    <property type="match status" value="1"/>
</dbReference>
<dbReference type="AlphaFoldDB" id="A0A5C5XM20"/>
<dbReference type="GO" id="GO:0008641">
    <property type="term" value="F:ubiquitin-like modifier activating enzyme activity"/>
    <property type="evidence" value="ECO:0007669"/>
    <property type="project" value="InterPro"/>
</dbReference>
<name>A0A5C5XM20_9PLAN</name>
<dbReference type="Pfam" id="PF00899">
    <property type="entry name" value="ThiF"/>
    <property type="match status" value="1"/>
</dbReference>
<dbReference type="SUPFAM" id="SSF69572">
    <property type="entry name" value="Activating enzymes of the ubiquitin-like proteins"/>
    <property type="match status" value="1"/>
</dbReference>
<evidence type="ECO:0000313" key="3">
    <source>
        <dbReference type="Proteomes" id="UP000316095"/>
    </source>
</evidence>
<dbReference type="GO" id="GO:0061504">
    <property type="term" value="P:cyclic threonylcarbamoyladenosine biosynthetic process"/>
    <property type="evidence" value="ECO:0007669"/>
    <property type="project" value="TreeGrafter"/>
</dbReference>
<reference evidence="2 3" key="1">
    <citation type="submission" date="2019-02" db="EMBL/GenBank/DDBJ databases">
        <title>Deep-cultivation of Planctomycetes and their phenomic and genomic characterization uncovers novel biology.</title>
        <authorList>
            <person name="Wiegand S."/>
            <person name="Jogler M."/>
            <person name="Boedeker C."/>
            <person name="Pinto D."/>
            <person name="Vollmers J."/>
            <person name="Rivas-Marin E."/>
            <person name="Kohn T."/>
            <person name="Peeters S.H."/>
            <person name="Heuer A."/>
            <person name="Rast P."/>
            <person name="Oberbeckmann S."/>
            <person name="Bunk B."/>
            <person name="Jeske O."/>
            <person name="Meyerdierks A."/>
            <person name="Storesund J.E."/>
            <person name="Kallscheuer N."/>
            <person name="Luecker S."/>
            <person name="Lage O.M."/>
            <person name="Pohl T."/>
            <person name="Merkel B.J."/>
            <person name="Hornburger P."/>
            <person name="Mueller R.-W."/>
            <person name="Bruemmer F."/>
            <person name="Labrenz M."/>
            <person name="Spormann A.M."/>
            <person name="Op Den Camp H."/>
            <person name="Overmann J."/>
            <person name="Amann R."/>
            <person name="Jetten M.S.M."/>
            <person name="Mascher T."/>
            <person name="Medema M.H."/>
            <person name="Devos D.P."/>
            <person name="Kaster A.-K."/>
            <person name="Ovreas L."/>
            <person name="Rohde M."/>
            <person name="Galperin M.Y."/>
            <person name="Jogler C."/>
        </authorList>
    </citation>
    <scope>NUCLEOTIDE SEQUENCE [LARGE SCALE GENOMIC DNA]</scope>
    <source>
        <strain evidence="2 3">Pan54</strain>
    </source>
</reference>
<dbReference type="GO" id="GO:0061503">
    <property type="term" value="F:tRNA threonylcarbamoyladenosine dehydratase"/>
    <property type="evidence" value="ECO:0007669"/>
    <property type="project" value="TreeGrafter"/>
</dbReference>
<keyword evidence="3" id="KW-1185">Reference proteome</keyword>
<evidence type="ECO:0000259" key="1">
    <source>
        <dbReference type="Pfam" id="PF00899"/>
    </source>
</evidence>
<feature type="domain" description="THIF-type NAD/FAD binding fold" evidence="1">
    <location>
        <begin position="16"/>
        <end position="201"/>
    </location>
</feature>
<gene>
    <name evidence="2" type="ORF">Pan54_47700</name>
</gene>